<feature type="compositionally biased region" description="Basic and acidic residues" evidence="1">
    <location>
        <begin position="49"/>
        <end position="59"/>
    </location>
</feature>
<evidence type="ECO:0000313" key="2">
    <source>
        <dbReference type="EMBL" id="CAG6453797.1"/>
    </source>
</evidence>
<feature type="compositionally biased region" description="Basic and acidic residues" evidence="1">
    <location>
        <begin position="111"/>
        <end position="121"/>
    </location>
</feature>
<dbReference type="EMBL" id="HBUE01023856">
    <property type="protein sequence ID" value="CAG6453795.1"/>
    <property type="molecule type" value="Transcribed_RNA"/>
</dbReference>
<proteinExistence type="predicted"/>
<sequence length="156" mass="17363">MAQGAAEQGPAGERAHVHLQAPHHLRGQRGAAGGCRAERHCRGGQTAPEGRHAGRDQHGRPNGAAPVLHRRQRRNAEPAARLRRQRQRPGQRTVDPTARGRHLRPPQPGQDPDRARGEPPVRKRRRQHAVRHLRRRGSPGLHRGRDEQTGRHAGTD</sequence>
<reference evidence="2" key="1">
    <citation type="submission" date="2021-05" db="EMBL/GenBank/DDBJ databases">
        <authorList>
            <person name="Alioto T."/>
            <person name="Alioto T."/>
            <person name="Gomez Garrido J."/>
        </authorList>
    </citation>
    <scope>NUCLEOTIDE SEQUENCE</scope>
</reference>
<organism evidence="2">
    <name type="scientific">Culex pipiens</name>
    <name type="common">House mosquito</name>
    <dbReference type="NCBI Taxonomy" id="7175"/>
    <lineage>
        <taxon>Eukaryota</taxon>
        <taxon>Metazoa</taxon>
        <taxon>Ecdysozoa</taxon>
        <taxon>Arthropoda</taxon>
        <taxon>Hexapoda</taxon>
        <taxon>Insecta</taxon>
        <taxon>Pterygota</taxon>
        <taxon>Neoptera</taxon>
        <taxon>Endopterygota</taxon>
        <taxon>Diptera</taxon>
        <taxon>Nematocera</taxon>
        <taxon>Culicoidea</taxon>
        <taxon>Culicidae</taxon>
        <taxon>Culicinae</taxon>
        <taxon>Culicini</taxon>
        <taxon>Culex</taxon>
        <taxon>Culex</taxon>
    </lineage>
</organism>
<feature type="compositionally biased region" description="Basic and acidic residues" evidence="1">
    <location>
        <begin position="143"/>
        <end position="156"/>
    </location>
</feature>
<dbReference type="AlphaFoldDB" id="A0A8D8ABC5"/>
<dbReference type="EMBL" id="HBUE01023857">
    <property type="protein sequence ID" value="CAG6453797.1"/>
    <property type="molecule type" value="Transcribed_RNA"/>
</dbReference>
<accession>A0A8D8ABC5</accession>
<feature type="compositionally biased region" description="Basic residues" evidence="1">
    <location>
        <begin position="122"/>
        <end position="137"/>
    </location>
</feature>
<name>A0A8D8ABC5_CULPI</name>
<dbReference type="EMBL" id="HBUE01023859">
    <property type="protein sequence ID" value="CAG6453801.1"/>
    <property type="molecule type" value="Transcribed_RNA"/>
</dbReference>
<feature type="region of interest" description="Disordered" evidence="1">
    <location>
        <begin position="1"/>
        <end position="156"/>
    </location>
</feature>
<evidence type="ECO:0000256" key="1">
    <source>
        <dbReference type="SAM" id="MobiDB-lite"/>
    </source>
</evidence>
<dbReference type="EMBL" id="HBUE01023858">
    <property type="protein sequence ID" value="CAG6453799.1"/>
    <property type="molecule type" value="Transcribed_RNA"/>
</dbReference>
<protein>
    <submittedName>
        <fullName evidence="2">(northern house mosquito) hypothetical protein</fullName>
    </submittedName>
</protein>
<feature type="compositionally biased region" description="Low complexity" evidence="1">
    <location>
        <begin position="1"/>
        <end position="12"/>
    </location>
</feature>